<dbReference type="Proteomes" id="UP000218209">
    <property type="component" value="Unassembled WGS sequence"/>
</dbReference>
<name>A0A1X6NYD1_PORUM</name>
<gene>
    <name evidence="1" type="ORF">BU14_0334s0009</name>
</gene>
<dbReference type="AlphaFoldDB" id="A0A1X6NYD1"/>
<evidence type="ECO:0000313" key="2">
    <source>
        <dbReference type="Proteomes" id="UP000218209"/>
    </source>
</evidence>
<accession>A0A1X6NYD1</accession>
<proteinExistence type="predicted"/>
<organism evidence="1 2">
    <name type="scientific">Porphyra umbilicalis</name>
    <name type="common">Purple laver</name>
    <name type="synonym">Red alga</name>
    <dbReference type="NCBI Taxonomy" id="2786"/>
    <lineage>
        <taxon>Eukaryota</taxon>
        <taxon>Rhodophyta</taxon>
        <taxon>Bangiophyceae</taxon>
        <taxon>Bangiales</taxon>
        <taxon>Bangiaceae</taxon>
        <taxon>Porphyra</taxon>
    </lineage>
</organism>
<keyword evidence="2" id="KW-1185">Reference proteome</keyword>
<protein>
    <submittedName>
        <fullName evidence="1">Uncharacterized protein</fullName>
    </submittedName>
</protein>
<dbReference type="EMBL" id="KV918986">
    <property type="protein sequence ID" value="OSX73608.1"/>
    <property type="molecule type" value="Genomic_DNA"/>
</dbReference>
<evidence type="ECO:0000313" key="1">
    <source>
        <dbReference type="EMBL" id="OSX73608.1"/>
    </source>
</evidence>
<reference evidence="1 2" key="1">
    <citation type="submission" date="2017-03" db="EMBL/GenBank/DDBJ databases">
        <title>WGS assembly of Porphyra umbilicalis.</title>
        <authorList>
            <person name="Brawley S.H."/>
            <person name="Blouin N.A."/>
            <person name="Ficko-Blean E."/>
            <person name="Wheeler G.L."/>
            <person name="Lohr M."/>
            <person name="Goodson H.V."/>
            <person name="Jenkins J.W."/>
            <person name="Blaby-Haas C.E."/>
            <person name="Helliwell K.E."/>
            <person name="Chan C."/>
            <person name="Marriage T."/>
            <person name="Bhattacharya D."/>
            <person name="Klein A.S."/>
            <person name="Badis Y."/>
            <person name="Brodie J."/>
            <person name="Cao Y."/>
            <person name="Collen J."/>
            <person name="Dittami S.M."/>
            <person name="Gachon C.M."/>
            <person name="Green B.R."/>
            <person name="Karpowicz S."/>
            <person name="Kim J.W."/>
            <person name="Kudahl U."/>
            <person name="Lin S."/>
            <person name="Michel G."/>
            <person name="Mittag M."/>
            <person name="Olson B.J."/>
            <person name="Pangilinan J."/>
            <person name="Peng Y."/>
            <person name="Qiu H."/>
            <person name="Shu S."/>
            <person name="Singer J.T."/>
            <person name="Smith A.G."/>
            <person name="Sprecher B.N."/>
            <person name="Wagner V."/>
            <person name="Wang W."/>
            <person name="Wang Z.-Y."/>
            <person name="Yan J."/>
            <person name="Yarish C."/>
            <person name="Zoeuner-Riek S."/>
            <person name="Zhuang Y."/>
            <person name="Zou Y."/>
            <person name="Lindquist E.A."/>
            <person name="Grimwood J."/>
            <person name="Barry K."/>
            <person name="Rokhsar D.S."/>
            <person name="Schmutz J."/>
            <person name="Stiller J.W."/>
            <person name="Grossman A.R."/>
            <person name="Prochnik S.E."/>
        </authorList>
    </citation>
    <scope>NUCLEOTIDE SEQUENCE [LARGE SCALE GENOMIC DNA]</scope>
    <source>
        <strain evidence="1">4086291</strain>
    </source>
</reference>
<sequence length="146" mass="16053">MVLSFCTMLRPENLLGLSARDIFFLPVVGENAAFFQEPGSPMWVKIRYSQLNTNVAGTALAPASYVWSSNATDEEMRAFSEYASASVCVRYPELWCDLPYFVFLFVQLRAENPGFDMTASVPFFVEPVVGDTGGVGAMSNIPVTKA</sequence>